<keyword evidence="12" id="KW-1185">Reference proteome</keyword>
<evidence type="ECO:0000313" key="12">
    <source>
        <dbReference type="Proteomes" id="UP000192578"/>
    </source>
</evidence>
<proteinExistence type="predicted"/>
<keyword evidence="2" id="KW-1003">Cell membrane</keyword>
<evidence type="ECO:0000313" key="11">
    <source>
        <dbReference type="EMBL" id="OQV17429.1"/>
    </source>
</evidence>
<evidence type="ECO:0000256" key="3">
    <source>
        <dbReference type="ARBA" id="ARBA00022692"/>
    </source>
</evidence>
<comment type="caution">
    <text evidence="11">The sequence shown here is derived from an EMBL/GenBank/DDBJ whole genome shotgun (WGS) entry which is preliminary data.</text>
</comment>
<dbReference type="InterPro" id="IPR000276">
    <property type="entry name" value="GPCR_Rhodpsn"/>
</dbReference>
<evidence type="ECO:0000256" key="1">
    <source>
        <dbReference type="ARBA" id="ARBA00004651"/>
    </source>
</evidence>
<keyword evidence="7" id="KW-0675">Receptor</keyword>
<keyword evidence="8" id="KW-0807">Transducer</keyword>
<dbReference type="PANTHER" id="PTHR24249:SF406">
    <property type="entry name" value="G-PROTEIN COUPLED RECEPTORS FAMILY 1 PROFILE DOMAIN-CONTAINING PROTEIN"/>
    <property type="match status" value="1"/>
</dbReference>
<dbReference type="InterPro" id="IPR050569">
    <property type="entry name" value="TAAR"/>
</dbReference>
<evidence type="ECO:0000256" key="5">
    <source>
        <dbReference type="ARBA" id="ARBA00023040"/>
    </source>
</evidence>
<feature type="transmembrane region" description="Helical" evidence="9">
    <location>
        <begin position="51"/>
        <end position="70"/>
    </location>
</feature>
<dbReference type="PANTHER" id="PTHR24249">
    <property type="entry name" value="HISTAMINE RECEPTOR-RELATED G-PROTEIN COUPLED RECEPTOR"/>
    <property type="match status" value="1"/>
</dbReference>
<dbReference type="GO" id="GO:0005886">
    <property type="term" value="C:plasma membrane"/>
    <property type="evidence" value="ECO:0007669"/>
    <property type="project" value="UniProtKB-SubCell"/>
</dbReference>
<organism evidence="11 12">
    <name type="scientific">Hypsibius exemplaris</name>
    <name type="common">Freshwater tardigrade</name>
    <dbReference type="NCBI Taxonomy" id="2072580"/>
    <lineage>
        <taxon>Eukaryota</taxon>
        <taxon>Metazoa</taxon>
        <taxon>Ecdysozoa</taxon>
        <taxon>Tardigrada</taxon>
        <taxon>Eutardigrada</taxon>
        <taxon>Parachela</taxon>
        <taxon>Hypsibioidea</taxon>
        <taxon>Hypsibiidae</taxon>
        <taxon>Hypsibius</taxon>
    </lineage>
</organism>
<feature type="transmembrane region" description="Helical" evidence="9">
    <location>
        <begin position="142"/>
        <end position="169"/>
    </location>
</feature>
<evidence type="ECO:0000256" key="6">
    <source>
        <dbReference type="ARBA" id="ARBA00023136"/>
    </source>
</evidence>
<evidence type="ECO:0000256" key="4">
    <source>
        <dbReference type="ARBA" id="ARBA00022989"/>
    </source>
</evidence>
<evidence type="ECO:0000256" key="7">
    <source>
        <dbReference type="ARBA" id="ARBA00023170"/>
    </source>
</evidence>
<dbReference type="Proteomes" id="UP000192578">
    <property type="component" value="Unassembled WGS sequence"/>
</dbReference>
<gene>
    <name evidence="11" type="ORF">BV898_08532</name>
</gene>
<name>A0A1W0WQG7_HYPEX</name>
<evidence type="ECO:0000256" key="9">
    <source>
        <dbReference type="SAM" id="Phobius"/>
    </source>
</evidence>
<feature type="transmembrane region" description="Helical" evidence="9">
    <location>
        <begin position="233"/>
        <end position="258"/>
    </location>
</feature>
<comment type="subcellular location">
    <subcellularLocation>
        <location evidence="1">Cell membrane</location>
        <topology evidence="1">Multi-pass membrane protein</topology>
    </subcellularLocation>
</comment>
<dbReference type="PROSITE" id="PS50262">
    <property type="entry name" value="G_PROTEIN_RECEP_F1_2"/>
    <property type="match status" value="1"/>
</dbReference>
<sequence length="306" mass="34785">MHLMLFDLIICGITYPLSMTMTYRGMRGTQVDIDCHAFLYFHMSAIFVENWANLVLAINRFFAIALPFLYKKITTTPGFEQRHEAFPQVILHTRTDLHDCPPLGYGAGCDTPSLLRNRRCPNSNDSSFRACTPAPRPDGYGIAWFTLGSYVPLASIGLTYLSLCGRWIIKKVQKRQRSPMQNEQAERRIAAVKARQIRLAKMLIASYLWHCMCFLPPPILLSSSPWLLGRYPMLIQLWLLRTAPMWGYVASPFIFLALSSDYQTGVRDLLNNLRGRRRQVDTSNRRLQAFVTSTVGSGQHGKGTST</sequence>
<feature type="domain" description="G-protein coupled receptors family 1 profile" evidence="10">
    <location>
        <begin position="1"/>
        <end position="216"/>
    </location>
</feature>
<accession>A0A1W0WQG7</accession>
<feature type="transmembrane region" description="Helical" evidence="9">
    <location>
        <begin position="202"/>
        <end position="221"/>
    </location>
</feature>
<protein>
    <recommendedName>
        <fullName evidence="10">G-protein coupled receptors family 1 profile domain-containing protein</fullName>
    </recommendedName>
</protein>
<evidence type="ECO:0000256" key="8">
    <source>
        <dbReference type="ARBA" id="ARBA00023224"/>
    </source>
</evidence>
<dbReference type="EMBL" id="MTYJ01000061">
    <property type="protein sequence ID" value="OQV17429.1"/>
    <property type="molecule type" value="Genomic_DNA"/>
</dbReference>
<keyword evidence="5" id="KW-0297">G-protein coupled receptor</keyword>
<keyword evidence="6 9" id="KW-0472">Membrane</keyword>
<dbReference type="SUPFAM" id="SSF81321">
    <property type="entry name" value="Family A G protein-coupled receptor-like"/>
    <property type="match status" value="1"/>
</dbReference>
<keyword evidence="4 9" id="KW-1133">Transmembrane helix</keyword>
<dbReference type="AlphaFoldDB" id="A0A1W0WQG7"/>
<reference evidence="12" key="1">
    <citation type="submission" date="2017-01" db="EMBL/GenBank/DDBJ databases">
        <title>Comparative genomics of anhydrobiosis in the tardigrade Hypsibius dujardini.</title>
        <authorList>
            <person name="Yoshida Y."/>
            <person name="Koutsovoulos G."/>
            <person name="Laetsch D."/>
            <person name="Stevens L."/>
            <person name="Kumar S."/>
            <person name="Horikawa D."/>
            <person name="Ishino K."/>
            <person name="Komine S."/>
            <person name="Tomita M."/>
            <person name="Blaxter M."/>
            <person name="Arakawa K."/>
        </authorList>
    </citation>
    <scope>NUCLEOTIDE SEQUENCE [LARGE SCALE GENOMIC DNA]</scope>
    <source>
        <strain evidence="12">Z151</strain>
    </source>
</reference>
<dbReference type="InterPro" id="IPR017452">
    <property type="entry name" value="GPCR_Rhodpsn_7TM"/>
</dbReference>
<dbReference type="GO" id="GO:0004930">
    <property type="term" value="F:G protein-coupled receptor activity"/>
    <property type="evidence" value="ECO:0007669"/>
    <property type="project" value="UniProtKB-KW"/>
</dbReference>
<dbReference type="PROSITE" id="PS00237">
    <property type="entry name" value="G_PROTEIN_RECEP_F1_1"/>
    <property type="match status" value="1"/>
</dbReference>
<keyword evidence="3 9" id="KW-0812">Transmembrane</keyword>
<dbReference type="Gene3D" id="1.20.1070.10">
    <property type="entry name" value="Rhodopsin 7-helix transmembrane proteins"/>
    <property type="match status" value="2"/>
</dbReference>
<evidence type="ECO:0000259" key="10">
    <source>
        <dbReference type="PROSITE" id="PS50262"/>
    </source>
</evidence>
<dbReference type="CDD" id="cd00637">
    <property type="entry name" value="7tm_classA_rhodopsin-like"/>
    <property type="match status" value="1"/>
</dbReference>
<dbReference type="OrthoDB" id="10021141at2759"/>
<evidence type="ECO:0000256" key="2">
    <source>
        <dbReference type="ARBA" id="ARBA00022475"/>
    </source>
</evidence>